<keyword evidence="4" id="KW-1185">Reference proteome</keyword>
<dbReference type="Gene3D" id="3.60.20.10">
    <property type="entry name" value="Glutamine Phosphoribosylpyrophosphate, subunit 1, domain 1"/>
    <property type="match status" value="1"/>
</dbReference>
<name>A0AAQ4CW96_9CREN</name>
<evidence type="ECO:0000313" key="4">
    <source>
        <dbReference type="Proteomes" id="UP001319921"/>
    </source>
</evidence>
<organism evidence="3 4">
    <name type="scientific">Saccharolobus caldissimus</name>
    <dbReference type="NCBI Taxonomy" id="1702097"/>
    <lineage>
        <taxon>Archaea</taxon>
        <taxon>Thermoproteota</taxon>
        <taxon>Thermoprotei</taxon>
        <taxon>Sulfolobales</taxon>
        <taxon>Sulfolobaceae</taxon>
        <taxon>Saccharolobus</taxon>
    </lineage>
</organism>
<sequence length="243" mass="28148">MCRMFAYFGSSPRKVEELLDCLKKSAEKDVYLNNSSHPDGWGFVLLTKDKIFHYRSANPIFDEEFPINLKSEEMMLIVHARQATDKSLVGSQFSHPYVESNEKAIYYFAHNGSVDKEALSKILNINSVRMVDSELALKYIINGDIFGNIHSLKKFTKSSLNMFLLEIERNGNANLYYMNYFNRNYLQSKNISDIYYKMYIDNENGIAVYSSTINYYCNNKGKEVNEGIIEKIGEMKIKLGYNK</sequence>
<evidence type="ECO:0000313" key="3">
    <source>
        <dbReference type="EMBL" id="BDC00078.1"/>
    </source>
</evidence>
<gene>
    <name evidence="3" type="ORF">SACC_30940</name>
</gene>
<reference evidence="3 4" key="1">
    <citation type="journal article" date="2022" name="Microbiol. Resour. Announc.">
        <title>Complete Genome Sequence of the Hyperthermophilic and Acidophilic Archaeon Saccharolobus caldissimus Strain HS-3T.</title>
        <authorList>
            <person name="Sakai H.D."/>
            <person name="Kurosawa N."/>
        </authorList>
    </citation>
    <scope>NUCLEOTIDE SEQUENCE [LARGE SCALE GENOMIC DNA]</scope>
    <source>
        <strain evidence="3 4">JCM32116</strain>
    </source>
</reference>
<dbReference type="PANTHER" id="PTHR42824:SF1">
    <property type="entry name" value="GLUTAMINE AMIDOTRANSFERASE YAFJ-RELATED"/>
    <property type="match status" value="1"/>
</dbReference>
<dbReference type="InterPro" id="IPR029055">
    <property type="entry name" value="Ntn_hydrolases_N"/>
</dbReference>
<dbReference type="PANTHER" id="PTHR42824">
    <property type="entry name" value="GLUTAMINE AMIDOTRANSFERASE"/>
    <property type="match status" value="1"/>
</dbReference>
<dbReference type="InterPro" id="IPR026869">
    <property type="entry name" value="EgtC-like"/>
</dbReference>
<dbReference type="GeneID" id="68867818"/>
<dbReference type="InterPro" id="IPR017932">
    <property type="entry name" value="GATase_2_dom"/>
</dbReference>
<dbReference type="KEGG" id="scas:SACC_30940"/>
<dbReference type="SUPFAM" id="SSF56235">
    <property type="entry name" value="N-terminal nucleophile aminohydrolases (Ntn hydrolases)"/>
    <property type="match status" value="1"/>
</dbReference>
<dbReference type="Proteomes" id="UP001319921">
    <property type="component" value="Chromosome"/>
</dbReference>
<accession>A0AAQ4CW96</accession>
<keyword evidence="1 3" id="KW-0315">Glutamine amidotransferase</keyword>
<dbReference type="AlphaFoldDB" id="A0AAQ4CW96"/>
<evidence type="ECO:0000259" key="2">
    <source>
        <dbReference type="PROSITE" id="PS51278"/>
    </source>
</evidence>
<dbReference type="EMBL" id="AP025226">
    <property type="protein sequence ID" value="BDC00078.1"/>
    <property type="molecule type" value="Genomic_DNA"/>
</dbReference>
<feature type="domain" description="Glutamine amidotransferase type-2" evidence="2">
    <location>
        <begin position="2"/>
        <end position="243"/>
    </location>
</feature>
<proteinExistence type="predicted"/>
<dbReference type="RefSeq" id="WP_229570741.1">
    <property type="nucleotide sequence ID" value="NZ_AP025226.1"/>
</dbReference>
<protein>
    <submittedName>
        <fullName evidence="3">Class II glutamine amidotransferase</fullName>
    </submittedName>
</protein>
<evidence type="ECO:0000256" key="1">
    <source>
        <dbReference type="ARBA" id="ARBA00022962"/>
    </source>
</evidence>
<dbReference type="PROSITE" id="PS51278">
    <property type="entry name" value="GATASE_TYPE_2"/>
    <property type="match status" value="1"/>
</dbReference>
<dbReference type="Pfam" id="PF13230">
    <property type="entry name" value="GATase_4"/>
    <property type="match status" value="1"/>
</dbReference>